<keyword evidence="2" id="KW-0472">Membrane</keyword>
<evidence type="ECO:0000256" key="2">
    <source>
        <dbReference type="SAM" id="Phobius"/>
    </source>
</evidence>
<feature type="transmembrane region" description="Helical" evidence="2">
    <location>
        <begin position="283"/>
        <end position="304"/>
    </location>
</feature>
<evidence type="ECO:0000313" key="5">
    <source>
        <dbReference type="Proteomes" id="UP000594454"/>
    </source>
</evidence>
<keyword evidence="2" id="KW-0812">Transmembrane</keyword>
<keyword evidence="2" id="KW-1133">Transmembrane helix</keyword>
<dbReference type="Proteomes" id="UP000594454">
    <property type="component" value="Chromosome 3"/>
</dbReference>
<accession>A0A7R8YTE9</accession>
<dbReference type="EMBL" id="LR899011">
    <property type="protein sequence ID" value="CAD7084922.1"/>
    <property type="molecule type" value="Genomic_DNA"/>
</dbReference>
<protein>
    <submittedName>
        <fullName evidence="4">Uncharacterized protein</fullName>
    </submittedName>
</protein>
<dbReference type="AlphaFoldDB" id="A0A7R8YTE9"/>
<evidence type="ECO:0000256" key="3">
    <source>
        <dbReference type="SAM" id="SignalP"/>
    </source>
</evidence>
<gene>
    <name evidence="4" type="ORF">HERILL_LOCUS7794</name>
</gene>
<evidence type="ECO:0000256" key="1">
    <source>
        <dbReference type="SAM" id="MobiDB-lite"/>
    </source>
</evidence>
<organism evidence="4 5">
    <name type="scientific">Hermetia illucens</name>
    <name type="common">Black soldier fly</name>
    <dbReference type="NCBI Taxonomy" id="343691"/>
    <lineage>
        <taxon>Eukaryota</taxon>
        <taxon>Metazoa</taxon>
        <taxon>Ecdysozoa</taxon>
        <taxon>Arthropoda</taxon>
        <taxon>Hexapoda</taxon>
        <taxon>Insecta</taxon>
        <taxon>Pterygota</taxon>
        <taxon>Neoptera</taxon>
        <taxon>Endopterygota</taxon>
        <taxon>Diptera</taxon>
        <taxon>Brachycera</taxon>
        <taxon>Stratiomyomorpha</taxon>
        <taxon>Stratiomyidae</taxon>
        <taxon>Hermetiinae</taxon>
        <taxon>Hermetia</taxon>
    </lineage>
</organism>
<name>A0A7R8YTE9_HERIL</name>
<feature type="signal peptide" evidence="3">
    <location>
        <begin position="1"/>
        <end position="22"/>
    </location>
</feature>
<feature type="region of interest" description="Disordered" evidence="1">
    <location>
        <begin position="168"/>
        <end position="194"/>
    </location>
</feature>
<keyword evidence="5" id="KW-1185">Reference proteome</keyword>
<evidence type="ECO:0000313" key="4">
    <source>
        <dbReference type="EMBL" id="CAD7084922.1"/>
    </source>
</evidence>
<proteinExistence type="predicted"/>
<keyword evidence="3" id="KW-0732">Signal</keyword>
<reference evidence="4 5" key="1">
    <citation type="submission" date="2020-11" db="EMBL/GenBank/DDBJ databases">
        <authorList>
            <person name="Wallbank WR R."/>
            <person name="Pardo Diaz C."/>
            <person name="Kozak K."/>
            <person name="Martin S."/>
            <person name="Jiggins C."/>
            <person name="Moest M."/>
            <person name="Warren A I."/>
            <person name="Generalovic N T."/>
            <person name="Byers J.R.P. K."/>
            <person name="Montejo-Kovacevich G."/>
            <person name="Yen C E."/>
        </authorList>
    </citation>
    <scope>NUCLEOTIDE SEQUENCE [LARGE SCALE GENOMIC DNA]</scope>
</reference>
<sequence length="371" mass="41754">MIGLLASQIFVVVSIIIELSCGEWVEIPQAGEKKNYKVGGAFGALSFSDALATSSLRPVGGSNISQPNQAWLNYQMERFGLNMNPINQSAVINNVNKLIVTDTDRMGNAENSEMYQDYEIPFQTHSTSSSHTDGYDIDINIKTKPSSGKTKLINHVNKLEVTAFKDDYNEDDQETAENSKKTSTTITPPKQPSETEISSFQKFLDYLKSFQNNFVVKTSKGIQEKIQYLHRLKDHLLFEIEDRIKALWPAEVQEMEVQPRKSKRSKRGVLDDSFTSFPSNDGALMTISFLTFAVFLIKLVLLVINTIKSKHYAYNGFSVNTMEGLKLGKSRKSRSYGNVSDNEDFPLNANINVEYILKSIHDFEGKINSNL</sequence>
<dbReference type="InParanoid" id="A0A7R8YTE9"/>
<feature type="chain" id="PRO_5030641157" evidence="3">
    <location>
        <begin position="23"/>
        <end position="371"/>
    </location>
</feature>